<name>A0A7J6MCM2_PERCH</name>
<gene>
    <name evidence="1" type="ORF">FOL47_002613</name>
</gene>
<proteinExistence type="predicted"/>
<accession>A0A7J6MCM2</accession>
<evidence type="ECO:0000313" key="2">
    <source>
        <dbReference type="Proteomes" id="UP000591131"/>
    </source>
</evidence>
<sequence length="122" mass="13513">MRFSGIHELARMLVERRTSGLGEKMVIVAHPDGLRAALEGIEILMDDVVGDVDIWYASRAGEQSPDIIEVMWTLAAIEFDRPEDCWLVLDDKCLGGNIDRQRAIALMGGKLTSPLFEGARIS</sequence>
<comment type="caution">
    <text evidence="1">The sequence shown here is derived from an EMBL/GenBank/DDBJ whole genome shotgun (WGS) entry which is preliminary data.</text>
</comment>
<dbReference type="AlphaFoldDB" id="A0A7J6MCM2"/>
<reference evidence="1 2" key="1">
    <citation type="submission" date="2020-04" db="EMBL/GenBank/DDBJ databases">
        <title>Perkinsus chesapeaki whole genome sequence.</title>
        <authorList>
            <person name="Bogema D.R."/>
        </authorList>
    </citation>
    <scope>NUCLEOTIDE SEQUENCE [LARGE SCALE GENOMIC DNA]</scope>
    <source>
        <strain evidence="1">ATCC PRA-425</strain>
    </source>
</reference>
<evidence type="ECO:0000313" key="1">
    <source>
        <dbReference type="EMBL" id="KAF4669309.1"/>
    </source>
</evidence>
<organism evidence="1 2">
    <name type="scientific">Perkinsus chesapeaki</name>
    <name type="common">Clam parasite</name>
    <name type="synonym">Perkinsus andrewsi</name>
    <dbReference type="NCBI Taxonomy" id="330153"/>
    <lineage>
        <taxon>Eukaryota</taxon>
        <taxon>Sar</taxon>
        <taxon>Alveolata</taxon>
        <taxon>Perkinsozoa</taxon>
        <taxon>Perkinsea</taxon>
        <taxon>Perkinsida</taxon>
        <taxon>Perkinsidae</taxon>
        <taxon>Perkinsus</taxon>
    </lineage>
</organism>
<dbReference type="Proteomes" id="UP000591131">
    <property type="component" value="Unassembled WGS sequence"/>
</dbReference>
<dbReference type="EMBL" id="JAAPAO010000173">
    <property type="protein sequence ID" value="KAF4669309.1"/>
    <property type="molecule type" value="Genomic_DNA"/>
</dbReference>
<protein>
    <submittedName>
        <fullName evidence="1">Uncharacterized protein</fullName>
    </submittedName>
</protein>
<dbReference type="OrthoDB" id="10486800at2759"/>
<keyword evidence="2" id="KW-1185">Reference proteome</keyword>